<protein>
    <submittedName>
        <fullName evidence="2">2Fe-2S iron-sulfur cluster-binding protein</fullName>
    </submittedName>
</protein>
<dbReference type="AlphaFoldDB" id="A0AA43RHK4"/>
<keyword evidence="3" id="KW-1185">Reference proteome</keyword>
<organism evidence="2 3">
    <name type="scientific">Phoenicibacter congonensis</name>
    <dbReference type="NCBI Taxonomy" id="1944646"/>
    <lineage>
        <taxon>Bacteria</taxon>
        <taxon>Bacillati</taxon>
        <taxon>Actinomycetota</taxon>
        <taxon>Coriobacteriia</taxon>
        <taxon>Eggerthellales</taxon>
        <taxon>Eggerthellaceae</taxon>
        <taxon>Phoenicibacter</taxon>
    </lineage>
</organism>
<feature type="domain" description="2Fe-2S ferredoxin-type" evidence="1">
    <location>
        <begin position="1"/>
        <end position="94"/>
    </location>
</feature>
<dbReference type="InterPro" id="IPR001041">
    <property type="entry name" value="2Fe-2S_ferredoxin-type"/>
</dbReference>
<dbReference type="InterPro" id="IPR036010">
    <property type="entry name" value="2Fe-2S_ferredoxin-like_sf"/>
</dbReference>
<evidence type="ECO:0000313" key="3">
    <source>
        <dbReference type="Proteomes" id="UP001168575"/>
    </source>
</evidence>
<dbReference type="SUPFAM" id="SSF54292">
    <property type="entry name" value="2Fe-2S ferredoxin-like"/>
    <property type="match status" value="1"/>
</dbReference>
<gene>
    <name evidence="2" type="ORF">Q3982_04690</name>
</gene>
<dbReference type="PANTHER" id="PTHR42895:SF2">
    <property type="entry name" value="IRON-SULFUR CLUSTER PROTEIN"/>
    <property type="match status" value="1"/>
</dbReference>
<dbReference type="Pfam" id="PF00111">
    <property type="entry name" value="Fer2"/>
    <property type="match status" value="1"/>
</dbReference>
<dbReference type="EMBL" id="JAUMVS010000070">
    <property type="protein sequence ID" value="MDO4841957.1"/>
    <property type="molecule type" value="Genomic_DNA"/>
</dbReference>
<dbReference type="Gene3D" id="3.30.420.480">
    <property type="entry name" value="Domain of unknown function (DUF4445)"/>
    <property type="match status" value="1"/>
</dbReference>
<dbReference type="InterPro" id="IPR042259">
    <property type="entry name" value="Raco-like_middle_sf"/>
</dbReference>
<evidence type="ECO:0000259" key="1">
    <source>
        <dbReference type="PROSITE" id="PS51085"/>
    </source>
</evidence>
<dbReference type="PANTHER" id="PTHR42895">
    <property type="entry name" value="IRON-SULFUR CLUSTER-BINDING PROTEIN-RELATED"/>
    <property type="match status" value="1"/>
</dbReference>
<reference evidence="2" key="1">
    <citation type="submission" date="2023-07" db="EMBL/GenBank/DDBJ databases">
        <title>Between Cages and Wild: Unraveling the Impact of Captivity on Animal Microbiomes and Antimicrobial Resistance.</title>
        <authorList>
            <person name="Schmartz G.P."/>
            <person name="Rehner J."/>
            <person name="Schuff M.J."/>
            <person name="Becker S.L."/>
            <person name="Kravczyk M."/>
            <person name="Gurevich A."/>
            <person name="Francke R."/>
            <person name="Mueller R."/>
            <person name="Keller V."/>
            <person name="Keller A."/>
        </authorList>
    </citation>
    <scope>NUCLEOTIDE SEQUENCE</scope>
    <source>
        <strain evidence="2">S12M_St_49</strain>
    </source>
</reference>
<evidence type="ECO:0000313" key="2">
    <source>
        <dbReference type="EMBL" id="MDO4841957.1"/>
    </source>
</evidence>
<dbReference type="PROSITE" id="PS51085">
    <property type="entry name" value="2FE2S_FER_2"/>
    <property type="match status" value="1"/>
</dbReference>
<dbReference type="Gene3D" id="3.10.20.30">
    <property type="match status" value="1"/>
</dbReference>
<dbReference type="Pfam" id="PF17651">
    <property type="entry name" value="Raco_middle"/>
    <property type="match status" value="1"/>
</dbReference>
<comment type="caution">
    <text evidence="2">The sequence shown here is derived from an EMBL/GenBank/DDBJ whole genome shotgun (WGS) entry which is preliminary data.</text>
</comment>
<sequence>MTITIKIKDGQTFEAEESKTLLESLLHAGEFIDNPCNGKGKCGKCKVKVVEGECSPLTDEERRLLKPEEIEEGVRLSCITYPKGDVTVELMQKVLEHKVLTTGKIPEFERDENLSGYGFAIDIGTTTVVASLVDLSSGEELASASDINAQKHYGLDVLTRITYEYEHPETGIEELQVAIVNSLNELMADACKKAKVSVSDICKI</sequence>
<dbReference type="GO" id="GO:0051536">
    <property type="term" value="F:iron-sulfur cluster binding"/>
    <property type="evidence" value="ECO:0007669"/>
    <property type="project" value="InterPro"/>
</dbReference>
<feature type="non-terminal residue" evidence="2">
    <location>
        <position position="204"/>
    </location>
</feature>
<dbReference type="Proteomes" id="UP001168575">
    <property type="component" value="Unassembled WGS sequence"/>
</dbReference>
<dbReference type="InterPro" id="IPR012675">
    <property type="entry name" value="Beta-grasp_dom_sf"/>
</dbReference>
<accession>A0AA43RHK4</accession>
<dbReference type="InterPro" id="IPR041414">
    <property type="entry name" value="Raco-like_middle"/>
</dbReference>
<proteinExistence type="predicted"/>
<name>A0AA43RHK4_9ACTN</name>
<dbReference type="InterPro" id="IPR052911">
    <property type="entry name" value="Corrinoid_activation_enz"/>
</dbReference>
<dbReference type="CDD" id="cd00207">
    <property type="entry name" value="fer2"/>
    <property type="match status" value="1"/>
</dbReference>